<dbReference type="InterPro" id="IPR036249">
    <property type="entry name" value="Thioredoxin-like_sf"/>
</dbReference>
<dbReference type="PRINTS" id="PR00355">
    <property type="entry name" value="ADRENODOXIN"/>
</dbReference>
<dbReference type="GO" id="GO:0009055">
    <property type="term" value="F:electron transfer activity"/>
    <property type="evidence" value="ECO:0007669"/>
    <property type="project" value="TreeGrafter"/>
</dbReference>
<dbReference type="GO" id="GO:0140647">
    <property type="term" value="P:P450-containing electron transport chain"/>
    <property type="evidence" value="ECO:0007669"/>
    <property type="project" value="InterPro"/>
</dbReference>
<proteinExistence type="predicted"/>
<evidence type="ECO:0000313" key="7">
    <source>
        <dbReference type="EMBL" id="OBR81662.1"/>
    </source>
</evidence>
<evidence type="ECO:0000256" key="1">
    <source>
        <dbReference type="ARBA" id="ARBA00022714"/>
    </source>
</evidence>
<sequence length="421" mass="46586">MILSAVPRLLRHRPRTLIPSNPFQQFQRYTHSPPKSQPKHTHTATPDPIEWLPLPRSLAYRKALMLLSIPLPPVHWPSHLDIASPLLATTSAMYKSLGIAVNAIYDGSGTDTTFSNEEVYKARIFWPDGMSKTYERFTMDSVSSEELQNDLAYVPEPFDSNRLAVAVEGDGKGLAKDTKEILVCTHGSRDCRCSDRGGALVYALREEVERRNLGARVKIREIAHVGGHKYAANAILLPTLDMMSNLTLEHAPSLISHILDPRADSQMWNHWRGRYGLTEAQQAELWSKVDPSKTVTSASARTPASLETRAERVELRFKTFEGELRTVNARIGSNLLEVGKENDLPSLEGVCGGNLECATCHLYIPSSPTPPVGEASDEELDMLGYALGYRDGESRLGCQVQVTKELGEWCAAGGVIGLPRF</sequence>
<evidence type="ECO:0000256" key="2">
    <source>
        <dbReference type="ARBA" id="ARBA00022723"/>
    </source>
</evidence>
<accession>A0A1A5ZV30</accession>
<dbReference type="PANTHER" id="PTHR23426">
    <property type="entry name" value="FERREDOXIN/ADRENODOXIN"/>
    <property type="match status" value="1"/>
</dbReference>
<reference evidence="8" key="3">
    <citation type="submission" date="2024-02" db="EMBL/GenBank/DDBJ databases">
        <title>Comparative genomics of Cryptococcus and Kwoniella reveals pathogenesis evolution and contrasting modes of karyotype evolution via chromosome fusion or intercentromeric recombination.</title>
        <authorList>
            <person name="Coelho M.A."/>
            <person name="David-Palma M."/>
            <person name="Shea T."/>
            <person name="Bowers K."/>
            <person name="McGinley-Smith S."/>
            <person name="Mohammad A.W."/>
            <person name="Gnirke A."/>
            <person name="Yurkov A.M."/>
            <person name="Nowrousian M."/>
            <person name="Sun S."/>
            <person name="Cuomo C.A."/>
            <person name="Heitman J."/>
        </authorList>
    </citation>
    <scope>NUCLEOTIDE SEQUENCE</scope>
    <source>
        <strain evidence="8">CBS 10117</strain>
    </source>
</reference>
<dbReference type="Proteomes" id="UP000078595">
    <property type="component" value="Chromosome 10"/>
</dbReference>
<keyword evidence="2" id="KW-0479">Metal-binding</keyword>
<evidence type="ECO:0000313" key="9">
    <source>
        <dbReference type="Proteomes" id="UP000078595"/>
    </source>
</evidence>
<feature type="compositionally biased region" description="Polar residues" evidence="6">
    <location>
        <begin position="22"/>
        <end position="34"/>
    </location>
</feature>
<dbReference type="RefSeq" id="XP_018259504.1">
    <property type="nucleotide sequence ID" value="XM_018410836.1"/>
</dbReference>
<dbReference type="Pfam" id="PF06999">
    <property type="entry name" value="Suc_Fer-like"/>
    <property type="match status" value="1"/>
</dbReference>
<dbReference type="SUPFAM" id="SSF52833">
    <property type="entry name" value="Thioredoxin-like"/>
    <property type="match status" value="1"/>
</dbReference>
<dbReference type="InterPro" id="IPR009737">
    <property type="entry name" value="Aim32/Apd1-like"/>
</dbReference>
<dbReference type="Gene3D" id="3.40.30.10">
    <property type="entry name" value="Glutaredoxin"/>
    <property type="match status" value="1"/>
</dbReference>
<keyword evidence="9" id="KW-1185">Reference proteome</keyword>
<dbReference type="GeneID" id="28971271"/>
<dbReference type="CDD" id="cd03062">
    <property type="entry name" value="TRX_Fd_Sucrase"/>
    <property type="match status" value="1"/>
</dbReference>
<gene>
    <name evidence="7" type="ORF">I303_07572</name>
    <name evidence="8" type="ORF">I303_107562</name>
</gene>
<reference evidence="8" key="2">
    <citation type="submission" date="2013-07" db="EMBL/GenBank/DDBJ databases">
        <authorList>
            <consortium name="The Broad Institute Genome Sequencing Platform"/>
            <person name="Cuomo C."/>
            <person name="Litvintseva A."/>
            <person name="Chen Y."/>
            <person name="Heitman J."/>
            <person name="Sun S."/>
            <person name="Springer D."/>
            <person name="Dromer F."/>
            <person name="Young S.K."/>
            <person name="Zeng Q."/>
            <person name="Gargeya S."/>
            <person name="Fitzgerald M."/>
            <person name="Abouelleil A."/>
            <person name="Alvarado L."/>
            <person name="Berlin A.M."/>
            <person name="Chapman S.B."/>
            <person name="Dewar J."/>
            <person name="Goldberg J."/>
            <person name="Griggs A."/>
            <person name="Gujja S."/>
            <person name="Hansen M."/>
            <person name="Howarth C."/>
            <person name="Imamovic A."/>
            <person name="Larimer J."/>
            <person name="McCowan C."/>
            <person name="Murphy C."/>
            <person name="Pearson M."/>
            <person name="Priest M."/>
            <person name="Roberts A."/>
            <person name="Saif S."/>
            <person name="Shea T."/>
            <person name="Sykes S."/>
            <person name="Wortman J."/>
            <person name="Nusbaum C."/>
            <person name="Birren B."/>
        </authorList>
    </citation>
    <scope>NUCLEOTIDE SEQUENCE</scope>
    <source>
        <strain evidence="8">CBS 10117</strain>
    </source>
</reference>
<dbReference type="OrthoDB" id="10253744at2759"/>
<reference evidence="7" key="1">
    <citation type="submission" date="2013-07" db="EMBL/GenBank/DDBJ databases">
        <title>The Genome Sequence of Cryptococcus dejecticola CBS10117.</title>
        <authorList>
            <consortium name="The Broad Institute Genome Sequencing Platform"/>
            <person name="Cuomo C."/>
            <person name="Litvintseva A."/>
            <person name="Chen Y."/>
            <person name="Heitman J."/>
            <person name="Sun S."/>
            <person name="Springer D."/>
            <person name="Dromer F."/>
            <person name="Young S.K."/>
            <person name="Zeng Q."/>
            <person name="Gargeya S."/>
            <person name="Fitzgerald M."/>
            <person name="Abouelleil A."/>
            <person name="Alvarado L."/>
            <person name="Berlin A.M."/>
            <person name="Chapman S.B."/>
            <person name="Dewar J."/>
            <person name="Goldberg J."/>
            <person name="Griggs A."/>
            <person name="Gujja S."/>
            <person name="Hansen M."/>
            <person name="Howarth C."/>
            <person name="Imamovic A."/>
            <person name="Larimer J."/>
            <person name="McCowan C."/>
            <person name="Murphy C."/>
            <person name="Pearson M."/>
            <person name="Priest M."/>
            <person name="Roberts A."/>
            <person name="Saif S."/>
            <person name="Shea T."/>
            <person name="Sykes S."/>
            <person name="Wortman J."/>
            <person name="Nusbaum C."/>
            <person name="Birren B."/>
        </authorList>
    </citation>
    <scope>NUCLEOTIDE SEQUENCE [LARGE SCALE GENOMIC DNA]</scope>
    <source>
        <strain evidence="7">CBS 10117</strain>
    </source>
</reference>
<dbReference type="AlphaFoldDB" id="A0A1A5ZV30"/>
<evidence type="ECO:0000313" key="8">
    <source>
        <dbReference type="EMBL" id="WWC64948.1"/>
    </source>
</evidence>
<dbReference type="InterPro" id="IPR036010">
    <property type="entry name" value="2Fe-2S_ferredoxin-like_sf"/>
</dbReference>
<evidence type="ECO:0000256" key="5">
    <source>
        <dbReference type="ARBA" id="ARBA00034078"/>
    </source>
</evidence>
<keyword evidence="4" id="KW-0411">Iron-sulfur</keyword>
<dbReference type="EMBL" id="CP144539">
    <property type="protein sequence ID" value="WWC64948.1"/>
    <property type="molecule type" value="Genomic_DNA"/>
</dbReference>
<dbReference type="InterPro" id="IPR012675">
    <property type="entry name" value="Beta-grasp_dom_sf"/>
</dbReference>
<evidence type="ECO:0000256" key="4">
    <source>
        <dbReference type="ARBA" id="ARBA00023014"/>
    </source>
</evidence>
<dbReference type="InterPro" id="IPR001055">
    <property type="entry name" value="Adrenodoxin-like"/>
</dbReference>
<dbReference type="PANTHER" id="PTHR23426:SF65">
    <property type="entry name" value="FERREDOXIN-2, MITOCHONDRIAL"/>
    <property type="match status" value="1"/>
</dbReference>
<dbReference type="Gene3D" id="3.10.20.30">
    <property type="match status" value="1"/>
</dbReference>
<keyword evidence="3" id="KW-0408">Iron</keyword>
<evidence type="ECO:0000256" key="6">
    <source>
        <dbReference type="SAM" id="MobiDB-lite"/>
    </source>
</evidence>
<dbReference type="SUPFAM" id="SSF54292">
    <property type="entry name" value="2Fe-2S ferredoxin-like"/>
    <property type="match status" value="1"/>
</dbReference>
<comment type="cofactor">
    <cofactor evidence="5">
        <name>[2Fe-2S] cluster</name>
        <dbReference type="ChEBI" id="CHEBI:190135"/>
    </cofactor>
</comment>
<keyword evidence="1" id="KW-0001">2Fe-2S</keyword>
<dbReference type="STRING" id="1296121.A0A1A5ZV30"/>
<organism evidence="7">
    <name type="scientific">Kwoniella dejecticola CBS 10117</name>
    <dbReference type="NCBI Taxonomy" id="1296121"/>
    <lineage>
        <taxon>Eukaryota</taxon>
        <taxon>Fungi</taxon>
        <taxon>Dikarya</taxon>
        <taxon>Basidiomycota</taxon>
        <taxon>Agaricomycotina</taxon>
        <taxon>Tremellomycetes</taxon>
        <taxon>Tremellales</taxon>
        <taxon>Cryptococcaceae</taxon>
        <taxon>Kwoniella</taxon>
    </lineage>
</organism>
<dbReference type="GO" id="GO:0051537">
    <property type="term" value="F:2 iron, 2 sulfur cluster binding"/>
    <property type="evidence" value="ECO:0007669"/>
    <property type="project" value="UniProtKB-KW"/>
</dbReference>
<feature type="region of interest" description="Disordered" evidence="6">
    <location>
        <begin position="22"/>
        <end position="47"/>
    </location>
</feature>
<dbReference type="GO" id="GO:0046872">
    <property type="term" value="F:metal ion binding"/>
    <property type="evidence" value="ECO:0007669"/>
    <property type="project" value="UniProtKB-KW"/>
</dbReference>
<dbReference type="GO" id="GO:0005739">
    <property type="term" value="C:mitochondrion"/>
    <property type="evidence" value="ECO:0007669"/>
    <property type="project" value="TreeGrafter"/>
</dbReference>
<dbReference type="KEGG" id="kdj:28971271"/>
<protein>
    <submittedName>
        <fullName evidence="7">Uncharacterized protein</fullName>
    </submittedName>
</protein>
<name>A0A1A5ZV30_9TREE</name>
<dbReference type="EMBL" id="KI894036">
    <property type="protein sequence ID" value="OBR81662.1"/>
    <property type="molecule type" value="Genomic_DNA"/>
</dbReference>
<evidence type="ECO:0000256" key="3">
    <source>
        <dbReference type="ARBA" id="ARBA00023004"/>
    </source>
</evidence>
<dbReference type="VEuPathDB" id="FungiDB:I303_07572"/>